<feature type="domain" description="Glutamyl/glutaminyl-tRNA synthetase class Ib catalytic" evidence="9">
    <location>
        <begin position="2"/>
        <end position="303"/>
    </location>
</feature>
<evidence type="ECO:0000256" key="5">
    <source>
        <dbReference type="ARBA" id="ARBA00022840"/>
    </source>
</evidence>
<feature type="binding site" evidence="7">
    <location>
        <position position="40"/>
    </location>
    <ligand>
        <name>L-glutamate</name>
        <dbReference type="ChEBI" id="CHEBI:29985"/>
    </ligand>
</feature>
<dbReference type="OrthoDB" id="9807503at2"/>
<feature type="binding site" evidence="7">
    <location>
        <position position="132"/>
    </location>
    <ligand>
        <name>Zn(2+)</name>
        <dbReference type="ChEBI" id="CHEBI:29105"/>
    </ligand>
</feature>
<dbReference type="Proteomes" id="UP000558113">
    <property type="component" value="Unassembled WGS sequence"/>
</dbReference>
<dbReference type="InterPro" id="IPR000924">
    <property type="entry name" value="Glu/Gln-tRNA-synth"/>
</dbReference>
<dbReference type="GO" id="GO:0008270">
    <property type="term" value="F:zinc ion binding"/>
    <property type="evidence" value="ECO:0007669"/>
    <property type="project" value="UniProtKB-UniRule"/>
</dbReference>
<keyword evidence="2 7" id="KW-0479">Metal-binding</keyword>
<sequence length="318" mass="34084">MRGRFAPTPSGPMHIGNASTALLAWLQTRSADGEFLIRIEDVDATRSKAELAEQALTDLRWLGLDWDEGPDIGGSRGPYTQSERTAAYEEALTALDRAGRLYSCFCSRAELASVASAPHGLGSEGPSYPGTCSSLTPMQREAKRLRKQPSLRFMLGSQPVEFLDAVAGPQAFPTGAGGDFIVKRADGMFSYQLAVVVDDAMMGVTDVLRGADLLDSTPRQLQLYEALGLRPPRFAHVPLMFGSDGKRLAKRHGGLSLAALRSAGIAPEEVVGWLAAVSGLTPTAEPVRASELIRHFRIEQVTTESITVTDGMLGQLIG</sequence>
<evidence type="ECO:0000256" key="8">
    <source>
        <dbReference type="RuleBase" id="RU363037"/>
    </source>
</evidence>
<dbReference type="PRINTS" id="PR00987">
    <property type="entry name" value="TRNASYNTHGLU"/>
</dbReference>
<dbReference type="GO" id="GO:0004818">
    <property type="term" value="F:glutamate-tRNA ligase activity"/>
    <property type="evidence" value="ECO:0007669"/>
    <property type="project" value="TreeGrafter"/>
</dbReference>
<dbReference type="PANTHER" id="PTHR43311:SF1">
    <property type="entry name" value="GLUTAMYL-Q TRNA(ASP) SYNTHETASE"/>
    <property type="match status" value="1"/>
</dbReference>
<comment type="cofactor">
    <cofactor evidence="7">
        <name>Zn(2+)</name>
        <dbReference type="ChEBI" id="CHEBI:29105"/>
    </cofactor>
    <text evidence="7">Binds 1 zinc ion per subunit.</text>
</comment>
<dbReference type="GO" id="GO:0006424">
    <property type="term" value="P:glutamyl-tRNA aminoacylation"/>
    <property type="evidence" value="ECO:0007669"/>
    <property type="project" value="InterPro"/>
</dbReference>
<evidence type="ECO:0000256" key="4">
    <source>
        <dbReference type="ARBA" id="ARBA00022833"/>
    </source>
</evidence>
<dbReference type="NCBIfam" id="TIGR03838">
    <property type="entry name" value="queuosine_YadB"/>
    <property type="match status" value="1"/>
</dbReference>
<dbReference type="PANTHER" id="PTHR43311">
    <property type="entry name" value="GLUTAMATE--TRNA LIGASE"/>
    <property type="match status" value="1"/>
</dbReference>
<dbReference type="InterPro" id="IPR049940">
    <property type="entry name" value="GluQ/Sye"/>
</dbReference>
<dbReference type="EMBL" id="JAAAMU010000002">
    <property type="protein sequence ID" value="NBC68314.1"/>
    <property type="molecule type" value="Genomic_DNA"/>
</dbReference>
<dbReference type="Gene3D" id="3.40.50.620">
    <property type="entry name" value="HUPs"/>
    <property type="match status" value="1"/>
</dbReference>
<feature type="short sequence motif" description="'KMSKS' region" evidence="7">
    <location>
        <begin position="247"/>
        <end position="251"/>
    </location>
</feature>
<organism evidence="10 11">
    <name type="scientific">Paenibacillus sacheonensis</name>
    <dbReference type="NCBI Taxonomy" id="742054"/>
    <lineage>
        <taxon>Bacteria</taxon>
        <taxon>Bacillati</taxon>
        <taxon>Bacillota</taxon>
        <taxon>Bacilli</taxon>
        <taxon>Bacillales</taxon>
        <taxon>Paenibacillaceae</taxon>
        <taxon>Paenibacillus</taxon>
    </lineage>
</organism>
<dbReference type="GO" id="GO:0006400">
    <property type="term" value="P:tRNA modification"/>
    <property type="evidence" value="ECO:0007669"/>
    <property type="project" value="InterPro"/>
</dbReference>
<dbReference type="HAMAP" id="MF_01428">
    <property type="entry name" value="Glu_Q_tRNA_synth"/>
    <property type="match status" value="1"/>
</dbReference>
<feature type="binding site" evidence="7">
    <location>
        <position position="106"/>
    </location>
    <ligand>
        <name>Zn(2+)</name>
        <dbReference type="ChEBI" id="CHEBI:29105"/>
    </ligand>
</feature>
<feature type="binding site" evidence="7">
    <location>
        <position position="128"/>
    </location>
    <ligand>
        <name>Zn(2+)</name>
        <dbReference type="ChEBI" id="CHEBI:29105"/>
    </ligand>
</feature>
<evidence type="ECO:0000256" key="7">
    <source>
        <dbReference type="HAMAP-Rule" id="MF_01428"/>
    </source>
</evidence>
<dbReference type="InterPro" id="IPR022380">
    <property type="entry name" value="Glu-Q_tRNA(Asp)_Synthase"/>
</dbReference>
<dbReference type="SUPFAM" id="SSF52374">
    <property type="entry name" value="Nucleotidylyl transferase"/>
    <property type="match status" value="1"/>
</dbReference>
<dbReference type="InterPro" id="IPR014729">
    <property type="entry name" value="Rossmann-like_a/b/a_fold"/>
</dbReference>
<feature type="binding site" evidence="7">
    <location>
        <position position="104"/>
    </location>
    <ligand>
        <name>Zn(2+)</name>
        <dbReference type="ChEBI" id="CHEBI:29105"/>
    </ligand>
</feature>
<dbReference type="NCBIfam" id="NF004314">
    <property type="entry name" value="PRK05710.1-3"/>
    <property type="match status" value="1"/>
</dbReference>
<keyword evidence="11" id="KW-1185">Reference proteome</keyword>
<dbReference type="InterPro" id="IPR001412">
    <property type="entry name" value="aa-tRNA-synth_I_CS"/>
</dbReference>
<keyword evidence="5 7" id="KW-0067">ATP-binding</keyword>
<name>A0A7X5C0D9_9BACL</name>
<feature type="binding site" evidence="7">
    <location>
        <position position="191"/>
    </location>
    <ligand>
        <name>L-glutamate</name>
        <dbReference type="ChEBI" id="CHEBI:29985"/>
    </ligand>
</feature>
<gene>
    <name evidence="7" type="primary">gluQ</name>
    <name evidence="10" type="ORF">GT003_04790</name>
</gene>
<dbReference type="PROSITE" id="PS00178">
    <property type="entry name" value="AA_TRNA_LIGASE_I"/>
    <property type="match status" value="1"/>
</dbReference>
<dbReference type="RefSeq" id="WP_161694987.1">
    <property type="nucleotide sequence ID" value="NZ_JAAAMU010000002.1"/>
</dbReference>
<comment type="similarity">
    <text evidence="7">Belongs to the class-I aminoacyl-tRNA synthetase family. GluQ subfamily.</text>
</comment>
<dbReference type="InterPro" id="IPR020058">
    <property type="entry name" value="Glu/Gln-tRNA-synth_Ib_cat-dom"/>
</dbReference>
<evidence type="ECO:0000256" key="2">
    <source>
        <dbReference type="ARBA" id="ARBA00022723"/>
    </source>
</evidence>
<dbReference type="AlphaFoldDB" id="A0A7X5C0D9"/>
<evidence type="ECO:0000256" key="3">
    <source>
        <dbReference type="ARBA" id="ARBA00022741"/>
    </source>
</evidence>
<evidence type="ECO:0000256" key="6">
    <source>
        <dbReference type="ARBA" id="ARBA00023146"/>
    </source>
</evidence>
<dbReference type="GO" id="GO:0005524">
    <property type="term" value="F:ATP binding"/>
    <property type="evidence" value="ECO:0007669"/>
    <property type="project" value="UniProtKB-KW"/>
</dbReference>
<keyword evidence="1 7" id="KW-0436">Ligase</keyword>
<keyword evidence="6 7" id="KW-0030">Aminoacyl-tRNA synthetase</keyword>
<dbReference type="NCBIfam" id="NF004315">
    <property type="entry name" value="PRK05710.1-4"/>
    <property type="match status" value="1"/>
</dbReference>
<feature type="binding site" evidence="7">
    <location>
        <position position="209"/>
    </location>
    <ligand>
        <name>L-glutamate</name>
        <dbReference type="ChEBI" id="CHEBI:29985"/>
    </ligand>
</feature>
<reference evidence="10 11" key="1">
    <citation type="submission" date="2020-01" db="EMBL/GenBank/DDBJ databases">
        <title>Paenibacillus soybeanensis sp. nov. isolated from the nodules of soybean (Glycine max(L.) Merr).</title>
        <authorList>
            <person name="Wang H."/>
        </authorList>
    </citation>
    <scope>NUCLEOTIDE SEQUENCE [LARGE SCALE GENOMIC DNA]</scope>
    <source>
        <strain evidence="10 11">DSM 23054</strain>
    </source>
</reference>
<comment type="function">
    <text evidence="7">Catalyzes the tRNA-independent activation of glutamate in presence of ATP and the subsequent transfer of glutamate onto a tRNA(Asp). Glutamate is transferred on the 2-amino-5-(4,5-dihydroxy-2-cyclopenten-1-yl) moiety of the queuosine in the wobble position of the QUC anticodon.</text>
</comment>
<comment type="caution">
    <text evidence="10">The sequence shown here is derived from an EMBL/GenBank/DDBJ whole genome shotgun (WGS) entry which is preliminary data.</text>
</comment>
<dbReference type="GO" id="GO:0005829">
    <property type="term" value="C:cytosol"/>
    <property type="evidence" value="ECO:0007669"/>
    <property type="project" value="TreeGrafter"/>
</dbReference>
<evidence type="ECO:0000259" key="9">
    <source>
        <dbReference type="Pfam" id="PF00749"/>
    </source>
</evidence>
<protein>
    <recommendedName>
        <fullName evidence="7">Glutamyl-Q tRNA(Asp) synthetase</fullName>
        <shortName evidence="7">Glu-Q-RSs</shortName>
        <ecNumber evidence="7">6.1.1.-</ecNumber>
    </recommendedName>
</protein>
<feature type="binding site" evidence="7">
    <location>
        <begin position="4"/>
        <end position="8"/>
    </location>
    <ligand>
        <name>L-glutamate</name>
        <dbReference type="ChEBI" id="CHEBI:29985"/>
    </ligand>
</feature>
<keyword evidence="4 7" id="KW-0862">Zinc</keyword>
<proteinExistence type="inferred from homology"/>
<accession>A0A7X5C0D9</accession>
<keyword evidence="3 7" id="KW-0547">Nucleotide-binding</keyword>
<feature type="binding site" evidence="7">
    <location>
        <position position="250"/>
    </location>
    <ligand>
        <name>ATP</name>
        <dbReference type="ChEBI" id="CHEBI:30616"/>
    </ligand>
</feature>
<dbReference type="Pfam" id="PF00749">
    <property type="entry name" value="tRNA-synt_1c"/>
    <property type="match status" value="1"/>
</dbReference>
<evidence type="ECO:0000313" key="10">
    <source>
        <dbReference type="EMBL" id="NBC68314.1"/>
    </source>
</evidence>
<keyword evidence="8" id="KW-0648">Protein biosynthesis</keyword>
<dbReference type="EC" id="6.1.1.-" evidence="7"/>
<evidence type="ECO:0000313" key="11">
    <source>
        <dbReference type="Proteomes" id="UP000558113"/>
    </source>
</evidence>
<evidence type="ECO:0000256" key="1">
    <source>
        <dbReference type="ARBA" id="ARBA00022598"/>
    </source>
</evidence>
<feature type="short sequence motif" description="'HIGH' region" evidence="7">
    <location>
        <begin position="7"/>
        <end position="17"/>
    </location>
</feature>